<feature type="region of interest" description="Disordered" evidence="1">
    <location>
        <begin position="1"/>
        <end position="91"/>
    </location>
</feature>
<organism evidence="3 4">
    <name type="scientific">Tsuneonella aeria</name>
    <dbReference type="NCBI Taxonomy" id="1837929"/>
    <lineage>
        <taxon>Bacteria</taxon>
        <taxon>Pseudomonadati</taxon>
        <taxon>Pseudomonadota</taxon>
        <taxon>Alphaproteobacteria</taxon>
        <taxon>Sphingomonadales</taxon>
        <taxon>Erythrobacteraceae</taxon>
        <taxon>Tsuneonella</taxon>
    </lineage>
</organism>
<keyword evidence="4" id="KW-1185">Reference proteome</keyword>
<protein>
    <submittedName>
        <fullName evidence="3">TIGR01841 family phasin</fullName>
    </submittedName>
</protein>
<sequence>MAADPATKTTDTPIAAKADTPAPVEAKDVTPAAKMETAGPDDAPTATAAFKPKAKAEARKSRKAKTAAAAKRRVAAPPAPKATTAAPRTPTVSQLKDKIMATAKTTDFTATVQNVTAEAQTRAKAAYDKMQAAAGEMTEFTKGNVEALVESGKILGTGMQSMARGEVEAAKDAFETVTADLKAMAAVRTPTDLFKLQGEIARRNFDAMVAHYAKNAEVSMKLANEAFAPISSRMSVAAEAISKAA</sequence>
<dbReference type="InterPro" id="IPR018968">
    <property type="entry name" value="Phasin"/>
</dbReference>
<feature type="domain" description="Phasin" evidence="2">
    <location>
        <begin position="136"/>
        <end position="234"/>
    </location>
</feature>
<reference evidence="3 4" key="1">
    <citation type="submission" date="2019-12" db="EMBL/GenBank/DDBJ databases">
        <title>Genomic-based taxomic classification of the family Erythrobacteraceae.</title>
        <authorList>
            <person name="Xu L."/>
        </authorList>
    </citation>
    <scope>NUCLEOTIDE SEQUENCE [LARGE SCALE GENOMIC DNA]</scope>
    <source>
        <strain evidence="3 4">100921-2</strain>
    </source>
</reference>
<dbReference type="Proteomes" id="UP000439522">
    <property type="component" value="Unassembled WGS sequence"/>
</dbReference>
<feature type="compositionally biased region" description="Basic residues" evidence="1">
    <location>
        <begin position="60"/>
        <end position="74"/>
    </location>
</feature>
<dbReference type="Pfam" id="PF09361">
    <property type="entry name" value="Phasin_2"/>
    <property type="match status" value="1"/>
</dbReference>
<gene>
    <name evidence="3" type="primary">phaP</name>
    <name evidence="3" type="ORF">GRI40_12765</name>
</gene>
<evidence type="ECO:0000256" key="1">
    <source>
        <dbReference type="SAM" id="MobiDB-lite"/>
    </source>
</evidence>
<dbReference type="RefSeq" id="WP_160611911.1">
    <property type="nucleotide sequence ID" value="NZ_WTZA01000002.1"/>
</dbReference>
<dbReference type="NCBIfam" id="TIGR01841">
    <property type="entry name" value="phasin"/>
    <property type="match status" value="1"/>
</dbReference>
<feature type="compositionally biased region" description="Low complexity" evidence="1">
    <location>
        <begin position="81"/>
        <end position="91"/>
    </location>
</feature>
<evidence type="ECO:0000313" key="3">
    <source>
        <dbReference type="EMBL" id="MXO76088.1"/>
    </source>
</evidence>
<name>A0A6I4TI10_9SPHN</name>
<comment type="caution">
    <text evidence="3">The sequence shown here is derived from an EMBL/GenBank/DDBJ whole genome shotgun (WGS) entry which is preliminary data.</text>
</comment>
<evidence type="ECO:0000259" key="2">
    <source>
        <dbReference type="Pfam" id="PF09361"/>
    </source>
</evidence>
<feature type="compositionally biased region" description="Low complexity" evidence="1">
    <location>
        <begin position="1"/>
        <end position="23"/>
    </location>
</feature>
<evidence type="ECO:0000313" key="4">
    <source>
        <dbReference type="Proteomes" id="UP000439522"/>
    </source>
</evidence>
<dbReference type="AlphaFoldDB" id="A0A6I4TI10"/>
<dbReference type="EMBL" id="WTZA01000002">
    <property type="protein sequence ID" value="MXO76088.1"/>
    <property type="molecule type" value="Genomic_DNA"/>
</dbReference>
<feature type="compositionally biased region" description="Low complexity" evidence="1">
    <location>
        <begin position="36"/>
        <end position="51"/>
    </location>
</feature>
<accession>A0A6I4TI10</accession>
<dbReference type="InterPro" id="IPR010127">
    <property type="entry name" value="Phasin_subfam-1"/>
</dbReference>
<proteinExistence type="predicted"/>
<dbReference type="OrthoDB" id="8479795at2"/>